<protein>
    <recommendedName>
        <fullName evidence="1">Glutamine amidotransferase domain-containing protein</fullName>
    </recommendedName>
</protein>
<evidence type="ECO:0000313" key="2">
    <source>
        <dbReference type="EMBL" id="SVC10777.1"/>
    </source>
</evidence>
<name>A0A382JHY4_9ZZZZ</name>
<dbReference type="GO" id="GO:0005829">
    <property type="term" value="C:cytosol"/>
    <property type="evidence" value="ECO:0007669"/>
    <property type="project" value="TreeGrafter"/>
</dbReference>
<dbReference type="Gene3D" id="3.40.50.880">
    <property type="match status" value="1"/>
</dbReference>
<dbReference type="PANTHER" id="PTHR42695:SF5">
    <property type="entry name" value="GLUTAMINE AMIDOTRANSFERASE YLR126C-RELATED"/>
    <property type="match status" value="1"/>
</dbReference>
<reference evidence="2" key="1">
    <citation type="submission" date="2018-05" db="EMBL/GenBank/DDBJ databases">
        <authorList>
            <person name="Lanie J.A."/>
            <person name="Ng W.-L."/>
            <person name="Kazmierczak K.M."/>
            <person name="Andrzejewski T.M."/>
            <person name="Davidsen T.M."/>
            <person name="Wayne K.J."/>
            <person name="Tettelin H."/>
            <person name="Glass J.I."/>
            <person name="Rusch D."/>
            <person name="Podicherti R."/>
            <person name="Tsui H.-C.T."/>
            <person name="Winkler M.E."/>
        </authorList>
    </citation>
    <scope>NUCLEOTIDE SEQUENCE</scope>
</reference>
<dbReference type="Pfam" id="PF00117">
    <property type="entry name" value="GATase"/>
    <property type="match status" value="1"/>
</dbReference>
<dbReference type="InterPro" id="IPR017926">
    <property type="entry name" value="GATASE"/>
</dbReference>
<gene>
    <name evidence="2" type="ORF">METZ01_LOCUS263631</name>
</gene>
<dbReference type="PANTHER" id="PTHR42695">
    <property type="entry name" value="GLUTAMINE AMIDOTRANSFERASE YLR126C-RELATED"/>
    <property type="match status" value="1"/>
</dbReference>
<dbReference type="SUPFAM" id="SSF52317">
    <property type="entry name" value="Class I glutamine amidotransferase-like"/>
    <property type="match status" value="1"/>
</dbReference>
<dbReference type="EMBL" id="UINC01073992">
    <property type="protein sequence ID" value="SVC10777.1"/>
    <property type="molecule type" value="Genomic_DNA"/>
</dbReference>
<evidence type="ECO:0000259" key="1">
    <source>
        <dbReference type="Pfam" id="PF00117"/>
    </source>
</evidence>
<feature type="domain" description="Glutamine amidotransferase" evidence="1">
    <location>
        <begin position="50"/>
        <end position="186"/>
    </location>
</feature>
<dbReference type="CDD" id="cd01741">
    <property type="entry name" value="GATase1_1"/>
    <property type="match status" value="1"/>
</dbReference>
<dbReference type="PROSITE" id="PS51273">
    <property type="entry name" value="GATASE_TYPE_1"/>
    <property type="match status" value="1"/>
</dbReference>
<dbReference type="InterPro" id="IPR044992">
    <property type="entry name" value="ChyE-like"/>
</dbReference>
<dbReference type="AlphaFoldDB" id="A0A382JHY4"/>
<organism evidence="2">
    <name type="scientific">marine metagenome</name>
    <dbReference type="NCBI Taxonomy" id="408172"/>
    <lineage>
        <taxon>unclassified sequences</taxon>
        <taxon>metagenomes</taxon>
        <taxon>ecological metagenomes</taxon>
    </lineage>
</organism>
<sequence length="240" mass="27274">MIIGILQTGKNHEELVGQYGTYAEMLVALINSEEKLFEFKTFEILDEEFPKDHLECDGWIITGSKHGVYEELAWIKRLSELINDIYDAGKPLLGVCFGHQIIAQALGGDVEKSQKGWGLGLHTYRIDNKTDYMGNLAEQITLNICHQDQVIRPPQGAVVYAQSDFCKCAGFFIKDKVLTMQAHPEFLVDFTKDLLNFRSEDGGGYIPQEFVDKAIYGLEDNPSRVESKHFAETIRRFFLN</sequence>
<dbReference type="InterPro" id="IPR029062">
    <property type="entry name" value="Class_I_gatase-like"/>
</dbReference>
<proteinExistence type="predicted"/>
<accession>A0A382JHY4</accession>